<dbReference type="PANTHER" id="PTHR47514">
    <property type="entry name" value="TRANSKETOLASE N-TERMINAL SECTION-RELATED"/>
    <property type="match status" value="1"/>
</dbReference>
<protein>
    <submittedName>
        <fullName evidence="7">Transketolase</fullName>
    </submittedName>
</protein>
<dbReference type="InterPro" id="IPR005474">
    <property type="entry name" value="Transketolase_N"/>
</dbReference>
<evidence type="ECO:0000256" key="3">
    <source>
        <dbReference type="ARBA" id="ARBA00022679"/>
    </source>
</evidence>
<evidence type="ECO:0000256" key="2">
    <source>
        <dbReference type="ARBA" id="ARBA00007131"/>
    </source>
</evidence>
<dbReference type="Pfam" id="PF00456">
    <property type="entry name" value="Transketolase_N"/>
    <property type="match status" value="1"/>
</dbReference>
<dbReference type="InterPro" id="IPR029061">
    <property type="entry name" value="THDP-binding"/>
</dbReference>
<dbReference type="SUPFAM" id="SSF52518">
    <property type="entry name" value="Thiamin diphosphate-binding fold (THDP-binding)"/>
    <property type="match status" value="1"/>
</dbReference>
<organism evidence="7 8">
    <name type="scientific">candidate division WWE3 bacterium RIFOXYA2_FULL_46_9</name>
    <dbReference type="NCBI Taxonomy" id="1802636"/>
    <lineage>
        <taxon>Bacteria</taxon>
        <taxon>Katanobacteria</taxon>
    </lineage>
</organism>
<dbReference type="PANTHER" id="PTHR47514:SF1">
    <property type="entry name" value="TRANSKETOLASE N-TERMINAL SECTION-RELATED"/>
    <property type="match status" value="1"/>
</dbReference>
<dbReference type="GO" id="GO:0046872">
    <property type="term" value="F:metal ion binding"/>
    <property type="evidence" value="ECO:0007669"/>
    <property type="project" value="UniProtKB-KW"/>
</dbReference>
<dbReference type="EMBL" id="MEVT01000008">
    <property type="protein sequence ID" value="OGC63231.1"/>
    <property type="molecule type" value="Genomic_DNA"/>
</dbReference>
<evidence type="ECO:0000259" key="6">
    <source>
        <dbReference type="Pfam" id="PF00456"/>
    </source>
</evidence>
<feature type="domain" description="Transketolase N-terminal" evidence="6">
    <location>
        <begin position="14"/>
        <end position="266"/>
    </location>
</feature>
<keyword evidence="5" id="KW-0786">Thiamine pyrophosphate</keyword>
<evidence type="ECO:0000256" key="4">
    <source>
        <dbReference type="ARBA" id="ARBA00022723"/>
    </source>
</evidence>
<keyword evidence="3" id="KW-0808">Transferase</keyword>
<dbReference type="Proteomes" id="UP000176614">
    <property type="component" value="Unassembled WGS sequence"/>
</dbReference>
<accession>A0A1F4W1F7</accession>
<comment type="cofactor">
    <cofactor evidence="1">
        <name>thiamine diphosphate</name>
        <dbReference type="ChEBI" id="CHEBI:58937"/>
    </cofactor>
</comment>
<comment type="caution">
    <text evidence="7">The sequence shown here is derived from an EMBL/GenBank/DDBJ whole genome shotgun (WGS) entry which is preliminary data.</text>
</comment>
<gene>
    <name evidence="7" type="ORF">A2264_00890</name>
</gene>
<reference evidence="7 8" key="1">
    <citation type="journal article" date="2016" name="Nat. Commun.">
        <title>Thousands of microbial genomes shed light on interconnected biogeochemical processes in an aquifer system.</title>
        <authorList>
            <person name="Anantharaman K."/>
            <person name="Brown C.T."/>
            <person name="Hug L.A."/>
            <person name="Sharon I."/>
            <person name="Castelle C.J."/>
            <person name="Probst A.J."/>
            <person name="Thomas B.C."/>
            <person name="Singh A."/>
            <person name="Wilkins M.J."/>
            <person name="Karaoz U."/>
            <person name="Brodie E.L."/>
            <person name="Williams K.H."/>
            <person name="Hubbard S.S."/>
            <person name="Banfield J.F."/>
        </authorList>
    </citation>
    <scope>NUCLEOTIDE SEQUENCE [LARGE SCALE GENOMIC DNA]</scope>
</reference>
<name>A0A1F4W1F7_UNCKA</name>
<evidence type="ECO:0000313" key="7">
    <source>
        <dbReference type="EMBL" id="OGC63231.1"/>
    </source>
</evidence>
<dbReference type="CDD" id="cd02012">
    <property type="entry name" value="TPP_TK"/>
    <property type="match status" value="1"/>
</dbReference>
<evidence type="ECO:0000256" key="5">
    <source>
        <dbReference type="ARBA" id="ARBA00023052"/>
    </source>
</evidence>
<proteinExistence type="inferred from homology"/>
<keyword evidence="4" id="KW-0479">Metal-binding</keyword>
<dbReference type="Gene3D" id="3.40.50.970">
    <property type="match status" value="1"/>
</dbReference>
<dbReference type="InterPro" id="IPR049557">
    <property type="entry name" value="Transketolase_CS"/>
</dbReference>
<evidence type="ECO:0000313" key="8">
    <source>
        <dbReference type="Proteomes" id="UP000176614"/>
    </source>
</evidence>
<comment type="similarity">
    <text evidence="2">Belongs to the transketolase family.</text>
</comment>
<dbReference type="GO" id="GO:0016740">
    <property type="term" value="F:transferase activity"/>
    <property type="evidence" value="ECO:0007669"/>
    <property type="project" value="UniProtKB-KW"/>
</dbReference>
<dbReference type="AlphaFoldDB" id="A0A1F4W1F7"/>
<evidence type="ECO:0000256" key="1">
    <source>
        <dbReference type="ARBA" id="ARBA00001964"/>
    </source>
</evidence>
<sequence>MLNKICHLEELAIKIRKNIVTMLLEAGSGHPAGAIGMAEVFAALYFEVMNIDPHKPDDPNRDRLVLSAGHMVPVWYATLAERGYFDEKLLWKLRKFDSPLQGHPVLASIPGIENTSGSLGQGLSQAIGMALAAIIDQKDYRVYCITGDGELQEGQIWEAAMLAPKYNLANLAWIIDRNRIQLSGNTEELMPLEQLRAKLEAFNWNVMEINGHDIEEIVSACNMARNVTQRPSAIIANTTPGKGIDFMENKYEWHGKSFNKTEAKKALAELSTLSNRISKV</sequence>
<dbReference type="PROSITE" id="PS00801">
    <property type="entry name" value="TRANSKETOLASE_1"/>
    <property type="match status" value="1"/>
</dbReference>